<evidence type="ECO:0000256" key="4">
    <source>
        <dbReference type="ARBA" id="ARBA00023136"/>
    </source>
</evidence>
<evidence type="ECO:0008006" key="9">
    <source>
        <dbReference type="Google" id="ProtNLM"/>
    </source>
</evidence>
<dbReference type="GO" id="GO:0022857">
    <property type="term" value="F:transmembrane transporter activity"/>
    <property type="evidence" value="ECO:0007669"/>
    <property type="project" value="InterPro"/>
</dbReference>
<dbReference type="PANTHER" id="PTHR23507:SF1">
    <property type="entry name" value="FI18259P1-RELATED"/>
    <property type="match status" value="1"/>
</dbReference>
<dbReference type="InterPro" id="IPR036259">
    <property type="entry name" value="MFS_trans_sf"/>
</dbReference>
<feature type="non-terminal residue" evidence="7">
    <location>
        <position position="441"/>
    </location>
</feature>
<sequence>MSIRSRGSSISREETHEAEPLLQDHRLSISSRCEDDLALHPKAPLKTGRLSIFVICVLLVTFGDFAVLSINIPLTRLYESIICYQYYEQSDPSRIDPGGNVPEQWCKIAPVQGDVALIRGYEALFTYIPGVILAIPYGLLADKWGRKPVVLLSVGGILLSMNATLLVCAFWKTFPLRLVWLAPAFSIIGGGIPVLSSMILTIIADIMPENERATAFFRIMTGQYLAQTTATPLSSTLMEAYGPWLPIQLGYICACITFLMACLLRETANPNPHNQPTNNPADEDSDSDSPPPPPPPIMTVPPKSKCLLAKTPHLYTQTTTLLLHHNPKLLLLTLTFFINALEEPTQSLNIQYLSERYTLPLSRASFIISLKALSTILVTTTLLPAASWILTQRLSLPEARKDLLLARISILMLSLGFFIIAWSPTVVGAMAGFVITTLGKG</sequence>
<proteinExistence type="predicted"/>
<evidence type="ECO:0000256" key="3">
    <source>
        <dbReference type="ARBA" id="ARBA00022989"/>
    </source>
</evidence>
<feature type="transmembrane region" description="Helical" evidence="6">
    <location>
        <begin position="124"/>
        <end position="142"/>
    </location>
</feature>
<evidence type="ECO:0000313" key="7">
    <source>
        <dbReference type="EMBL" id="KAF5866094.1"/>
    </source>
</evidence>
<dbReference type="SUPFAM" id="SSF103473">
    <property type="entry name" value="MFS general substrate transporter"/>
    <property type="match status" value="1"/>
</dbReference>
<feature type="compositionally biased region" description="Pro residues" evidence="5">
    <location>
        <begin position="289"/>
        <end position="299"/>
    </location>
</feature>
<comment type="subcellular location">
    <subcellularLocation>
        <location evidence="1">Membrane</location>
        <topology evidence="1">Multi-pass membrane protein</topology>
    </subcellularLocation>
</comment>
<dbReference type="Pfam" id="PF07690">
    <property type="entry name" value="MFS_1"/>
    <property type="match status" value="1"/>
</dbReference>
<dbReference type="EMBL" id="SPNV01000012">
    <property type="protein sequence ID" value="KAF5866094.1"/>
    <property type="molecule type" value="Genomic_DNA"/>
</dbReference>
<feature type="transmembrane region" description="Helical" evidence="6">
    <location>
        <begin position="149"/>
        <end position="172"/>
    </location>
</feature>
<feature type="transmembrane region" description="Helical" evidence="6">
    <location>
        <begin position="50"/>
        <end position="70"/>
    </location>
</feature>
<dbReference type="AlphaFoldDB" id="A0A8H6AE21"/>
<dbReference type="Gene3D" id="1.20.1250.20">
    <property type="entry name" value="MFS general substrate transporter like domains"/>
    <property type="match status" value="1"/>
</dbReference>
<reference evidence="7 8" key="1">
    <citation type="submission" date="2019-04" db="EMBL/GenBank/DDBJ databases">
        <title>Aspergillus burnettii sp. nov., novel species from soil in southeast Queensland.</title>
        <authorList>
            <person name="Gilchrist C.L.M."/>
            <person name="Pitt J.I."/>
            <person name="Lange L."/>
            <person name="Lacey H.J."/>
            <person name="Vuong D."/>
            <person name="Midgley D.J."/>
            <person name="Greenfield P."/>
            <person name="Bradbury M."/>
            <person name="Lacey E."/>
            <person name="Busk P.K."/>
            <person name="Pilgaard B."/>
            <person name="Chooi Y.H."/>
            <person name="Piggott A.M."/>
        </authorList>
    </citation>
    <scope>NUCLEOTIDE SEQUENCE [LARGE SCALE GENOMIC DNA]</scope>
    <source>
        <strain evidence="7 8">FRR 5400</strain>
    </source>
</reference>
<dbReference type="InterPro" id="IPR011701">
    <property type="entry name" value="MFS"/>
</dbReference>
<protein>
    <recommendedName>
        <fullName evidence="9">Major facilitator superfamily (MFS) profile domain-containing protein</fullName>
    </recommendedName>
</protein>
<gene>
    <name evidence="7" type="ORF">ETB97_001172</name>
</gene>
<dbReference type="PANTHER" id="PTHR23507">
    <property type="entry name" value="ZGC:174356"/>
    <property type="match status" value="1"/>
</dbReference>
<feature type="transmembrane region" description="Helical" evidence="6">
    <location>
        <begin position="410"/>
        <end position="435"/>
    </location>
</feature>
<evidence type="ECO:0000313" key="8">
    <source>
        <dbReference type="Proteomes" id="UP000541154"/>
    </source>
</evidence>
<feature type="region of interest" description="Disordered" evidence="5">
    <location>
        <begin position="272"/>
        <end position="302"/>
    </location>
</feature>
<evidence type="ECO:0000256" key="6">
    <source>
        <dbReference type="SAM" id="Phobius"/>
    </source>
</evidence>
<feature type="transmembrane region" description="Helical" evidence="6">
    <location>
        <begin position="178"/>
        <end position="203"/>
    </location>
</feature>
<keyword evidence="2 6" id="KW-0812">Transmembrane</keyword>
<evidence type="ECO:0000256" key="5">
    <source>
        <dbReference type="SAM" id="MobiDB-lite"/>
    </source>
</evidence>
<keyword evidence="4 6" id="KW-0472">Membrane</keyword>
<dbReference type="GO" id="GO:0016020">
    <property type="term" value="C:membrane"/>
    <property type="evidence" value="ECO:0007669"/>
    <property type="project" value="UniProtKB-SubCell"/>
</dbReference>
<feature type="transmembrane region" description="Helical" evidence="6">
    <location>
        <begin position="366"/>
        <end position="390"/>
    </location>
</feature>
<evidence type="ECO:0000256" key="1">
    <source>
        <dbReference type="ARBA" id="ARBA00004141"/>
    </source>
</evidence>
<accession>A0A8H6AE21</accession>
<keyword evidence="8" id="KW-1185">Reference proteome</keyword>
<evidence type="ECO:0000256" key="2">
    <source>
        <dbReference type="ARBA" id="ARBA00022692"/>
    </source>
</evidence>
<keyword evidence="3 6" id="KW-1133">Transmembrane helix</keyword>
<feature type="transmembrane region" description="Helical" evidence="6">
    <location>
        <begin position="245"/>
        <end position="264"/>
    </location>
</feature>
<name>A0A8H6AE21_PETAA</name>
<comment type="caution">
    <text evidence="7">The sequence shown here is derived from an EMBL/GenBank/DDBJ whole genome shotgun (WGS) entry which is preliminary data.</text>
</comment>
<dbReference type="Proteomes" id="UP000541154">
    <property type="component" value="Unassembled WGS sequence"/>
</dbReference>
<organism evidence="7 8">
    <name type="scientific">Petromyces alliaceus</name>
    <name type="common">Aspergillus alliaceus</name>
    <dbReference type="NCBI Taxonomy" id="209559"/>
    <lineage>
        <taxon>Eukaryota</taxon>
        <taxon>Fungi</taxon>
        <taxon>Dikarya</taxon>
        <taxon>Ascomycota</taxon>
        <taxon>Pezizomycotina</taxon>
        <taxon>Eurotiomycetes</taxon>
        <taxon>Eurotiomycetidae</taxon>
        <taxon>Eurotiales</taxon>
        <taxon>Aspergillaceae</taxon>
        <taxon>Aspergillus</taxon>
        <taxon>Aspergillus subgen. Circumdati</taxon>
    </lineage>
</organism>